<sequence>MLYLKIKKMIYRSEIQINKIRVINFIEVEQNQAIIINKLQKEQILMEQKIVKYIQLFLIKILRQ</sequence>
<name>A0A8S1MP18_9CILI</name>
<comment type="caution">
    <text evidence="1">The sequence shown here is derived from an EMBL/GenBank/DDBJ whole genome shotgun (WGS) entry which is preliminary data.</text>
</comment>
<dbReference type="Proteomes" id="UP000692954">
    <property type="component" value="Unassembled WGS sequence"/>
</dbReference>
<dbReference type="AlphaFoldDB" id="A0A8S1MP18"/>
<organism evidence="1 2">
    <name type="scientific">Paramecium sonneborni</name>
    <dbReference type="NCBI Taxonomy" id="65129"/>
    <lineage>
        <taxon>Eukaryota</taxon>
        <taxon>Sar</taxon>
        <taxon>Alveolata</taxon>
        <taxon>Ciliophora</taxon>
        <taxon>Intramacronucleata</taxon>
        <taxon>Oligohymenophorea</taxon>
        <taxon>Peniculida</taxon>
        <taxon>Parameciidae</taxon>
        <taxon>Paramecium</taxon>
    </lineage>
</organism>
<evidence type="ECO:0000313" key="2">
    <source>
        <dbReference type="Proteomes" id="UP000692954"/>
    </source>
</evidence>
<proteinExistence type="predicted"/>
<gene>
    <name evidence="1" type="ORF">PSON_ATCC_30995.1.T0370337</name>
</gene>
<reference evidence="1" key="1">
    <citation type="submission" date="2021-01" db="EMBL/GenBank/DDBJ databases">
        <authorList>
            <consortium name="Genoscope - CEA"/>
            <person name="William W."/>
        </authorList>
    </citation>
    <scope>NUCLEOTIDE SEQUENCE</scope>
</reference>
<keyword evidence="2" id="KW-1185">Reference proteome</keyword>
<accession>A0A8S1MP18</accession>
<protein>
    <submittedName>
        <fullName evidence="1">Uncharacterized protein</fullName>
    </submittedName>
</protein>
<dbReference type="EMBL" id="CAJJDN010000037">
    <property type="protein sequence ID" value="CAD8078495.1"/>
    <property type="molecule type" value="Genomic_DNA"/>
</dbReference>
<evidence type="ECO:0000313" key="1">
    <source>
        <dbReference type="EMBL" id="CAD8078495.1"/>
    </source>
</evidence>